<protein>
    <submittedName>
        <fullName evidence="8">Arylsulfatase</fullName>
    </submittedName>
</protein>
<evidence type="ECO:0000256" key="6">
    <source>
        <dbReference type="SAM" id="SignalP"/>
    </source>
</evidence>
<dbReference type="InterPro" id="IPR000917">
    <property type="entry name" value="Sulfatase_N"/>
</dbReference>
<keyword evidence="2" id="KW-0479">Metal-binding</keyword>
<dbReference type="InterPro" id="IPR017850">
    <property type="entry name" value="Alkaline_phosphatase_core_sf"/>
</dbReference>
<dbReference type="PANTHER" id="PTHR42693">
    <property type="entry name" value="ARYLSULFATASE FAMILY MEMBER"/>
    <property type="match status" value="1"/>
</dbReference>
<accession>A0A8F9TSW2</accession>
<gene>
    <name evidence="8" type="ORF">K0B96_15120</name>
</gene>
<evidence type="ECO:0000256" key="5">
    <source>
        <dbReference type="SAM" id="MobiDB-lite"/>
    </source>
</evidence>
<dbReference type="GO" id="GO:0004065">
    <property type="term" value="F:arylsulfatase activity"/>
    <property type="evidence" value="ECO:0007669"/>
    <property type="project" value="TreeGrafter"/>
</dbReference>
<comment type="similarity">
    <text evidence="1">Belongs to the sulfatase family.</text>
</comment>
<feature type="domain" description="Sulfatase N-terminal" evidence="7">
    <location>
        <begin position="32"/>
        <end position="399"/>
    </location>
</feature>
<evidence type="ECO:0000256" key="1">
    <source>
        <dbReference type="ARBA" id="ARBA00008779"/>
    </source>
</evidence>
<keyword evidence="6" id="KW-0732">Signal</keyword>
<dbReference type="Gene3D" id="3.40.720.10">
    <property type="entry name" value="Alkaline Phosphatase, subunit A"/>
    <property type="match status" value="1"/>
</dbReference>
<name>A0A8F9TSW2_9BACT</name>
<feature type="chain" id="PRO_5034962122" evidence="6">
    <location>
        <begin position="21"/>
        <end position="533"/>
    </location>
</feature>
<evidence type="ECO:0000259" key="7">
    <source>
        <dbReference type="Pfam" id="PF00884"/>
    </source>
</evidence>
<evidence type="ECO:0000313" key="8">
    <source>
        <dbReference type="EMBL" id="QYM78614.1"/>
    </source>
</evidence>
<dbReference type="InterPro" id="IPR050738">
    <property type="entry name" value="Sulfatase"/>
</dbReference>
<evidence type="ECO:0000256" key="4">
    <source>
        <dbReference type="ARBA" id="ARBA00022837"/>
    </source>
</evidence>
<dbReference type="Pfam" id="PF00884">
    <property type="entry name" value="Sulfatase"/>
    <property type="match status" value="1"/>
</dbReference>
<dbReference type="Gene3D" id="3.30.1120.10">
    <property type="match status" value="1"/>
</dbReference>
<dbReference type="PROSITE" id="PS00523">
    <property type="entry name" value="SULFATASE_1"/>
    <property type="match status" value="1"/>
</dbReference>
<organism evidence="8 9">
    <name type="scientific">Horticoccus luteus</name>
    <dbReference type="NCBI Taxonomy" id="2862869"/>
    <lineage>
        <taxon>Bacteria</taxon>
        <taxon>Pseudomonadati</taxon>
        <taxon>Verrucomicrobiota</taxon>
        <taxon>Opitutia</taxon>
        <taxon>Opitutales</taxon>
        <taxon>Opitutaceae</taxon>
        <taxon>Horticoccus</taxon>
    </lineage>
</organism>
<dbReference type="Proteomes" id="UP000825051">
    <property type="component" value="Chromosome"/>
</dbReference>
<dbReference type="PANTHER" id="PTHR42693:SF53">
    <property type="entry name" value="ENDO-4-O-SULFATASE"/>
    <property type="match status" value="1"/>
</dbReference>
<reference evidence="8" key="1">
    <citation type="submission" date="2021-08" db="EMBL/GenBank/DDBJ databases">
        <title>Genome of a novel bacterium of the phylum Verrucomicrobia, Oleiharenicola sp. KSB-15.</title>
        <authorList>
            <person name="Chung J.-H."/>
            <person name="Ahn J.-H."/>
            <person name="Yoon Y."/>
            <person name="Kim D.-Y."/>
            <person name="An S.-H."/>
            <person name="Park I."/>
            <person name="Yeon J."/>
        </authorList>
    </citation>
    <scope>NUCLEOTIDE SEQUENCE</scope>
    <source>
        <strain evidence="8">KSB-15</strain>
    </source>
</reference>
<evidence type="ECO:0000256" key="2">
    <source>
        <dbReference type="ARBA" id="ARBA00022723"/>
    </source>
</evidence>
<dbReference type="AlphaFoldDB" id="A0A8F9TSW2"/>
<dbReference type="InterPro" id="IPR024607">
    <property type="entry name" value="Sulfatase_CS"/>
</dbReference>
<dbReference type="KEGG" id="ole:K0B96_15120"/>
<sequence length="533" mass="58597">MKLPRLLLPLFRALGLAAFAAASAGAAKVAPPNIVYILADDMGRGDISAYNPHSAWPTPHIDSLARGGMQFADAHSSSAVCTPSRYSILTGRYAWRSRLKERVAFGYSAPIIEPGRLTVASLLKTHGYTTAMVGKWHLGFDWARSRPSNAPAQLDASDEEPSQRAPENNPAFSRWVDYTKPFRQGPVDDGFDSFFGISASLDMFPYVWLRNDRVVAPPTHEIAGSKLPAMWRAGPIADDFAHIDVLPRITTEAVDFLQRQDGRRPFFLYFALTAPHTPIIPAQDFAGRTHTTPYGDFCVQVDQAVGEVLRVLKERHLEENTLVIFAADNGCSPAANLPQLRTFHHDPQMGLRGAKADIYEGGHRIPFIVRWPGRVAANSHNDALVCQIDFMATCAELLDTPLPANAAEDSVSLLPILTGKSAQVRETLVNHSVNGSFALRQGPWKLCLCPDSGGWSDPKPGKAPPGSPPFQLFNLDQDSAETTNLYAEHPEIVRRLGELLKQQILRGRTTPGPVEQNTGGDDWPQLAWMKQFQ</sequence>
<feature type="signal peptide" evidence="6">
    <location>
        <begin position="1"/>
        <end position="20"/>
    </location>
</feature>
<dbReference type="SUPFAM" id="SSF53649">
    <property type="entry name" value="Alkaline phosphatase-like"/>
    <property type="match status" value="1"/>
</dbReference>
<feature type="region of interest" description="Disordered" evidence="5">
    <location>
        <begin position="149"/>
        <end position="170"/>
    </location>
</feature>
<evidence type="ECO:0000313" key="9">
    <source>
        <dbReference type="Proteomes" id="UP000825051"/>
    </source>
</evidence>
<dbReference type="CDD" id="cd16143">
    <property type="entry name" value="ARS_like"/>
    <property type="match status" value="1"/>
</dbReference>
<keyword evidence="9" id="KW-1185">Reference proteome</keyword>
<keyword evidence="4" id="KW-0106">Calcium</keyword>
<dbReference type="PROSITE" id="PS00149">
    <property type="entry name" value="SULFATASE_2"/>
    <property type="match status" value="1"/>
</dbReference>
<evidence type="ECO:0000256" key="3">
    <source>
        <dbReference type="ARBA" id="ARBA00022801"/>
    </source>
</evidence>
<keyword evidence="3" id="KW-0378">Hydrolase</keyword>
<dbReference type="RefSeq" id="WP_220161718.1">
    <property type="nucleotide sequence ID" value="NZ_CP080507.1"/>
</dbReference>
<proteinExistence type="inferred from homology"/>
<dbReference type="GO" id="GO:0046872">
    <property type="term" value="F:metal ion binding"/>
    <property type="evidence" value="ECO:0007669"/>
    <property type="project" value="UniProtKB-KW"/>
</dbReference>
<dbReference type="EMBL" id="CP080507">
    <property type="protein sequence ID" value="QYM78614.1"/>
    <property type="molecule type" value="Genomic_DNA"/>
</dbReference>